<evidence type="ECO:0000256" key="3">
    <source>
        <dbReference type="ARBA" id="ARBA00009699"/>
    </source>
</evidence>
<comment type="subcellular location">
    <subcellularLocation>
        <location evidence="2">Endomembrane system</location>
    </subcellularLocation>
</comment>
<evidence type="ECO:0000256" key="6">
    <source>
        <dbReference type="ARBA" id="ARBA00022801"/>
    </source>
</evidence>
<reference evidence="11" key="1">
    <citation type="journal article" date="2021" name="IMA Fungus">
        <title>Genomic characterization of three marine fungi, including Emericellopsis atlantica sp. nov. with signatures of a generalist lifestyle and marine biomass degradation.</title>
        <authorList>
            <person name="Hagestad O.C."/>
            <person name="Hou L."/>
            <person name="Andersen J.H."/>
            <person name="Hansen E.H."/>
            <person name="Altermark B."/>
            <person name="Li C."/>
            <person name="Kuhnert E."/>
            <person name="Cox R.J."/>
            <person name="Crous P.W."/>
            <person name="Spatafora J.W."/>
            <person name="Lail K."/>
            <person name="Amirebrahimi M."/>
            <person name="Lipzen A."/>
            <person name="Pangilinan J."/>
            <person name="Andreopoulos W."/>
            <person name="Hayes R.D."/>
            <person name="Ng V."/>
            <person name="Grigoriev I.V."/>
            <person name="Jackson S.A."/>
            <person name="Sutton T.D.S."/>
            <person name="Dobson A.D.W."/>
            <person name="Rama T."/>
        </authorList>
    </citation>
    <scope>NUCLEOTIDE SEQUENCE</scope>
    <source>
        <strain evidence="11">TS7</strain>
    </source>
</reference>
<proteinExistence type="inferred from homology"/>
<keyword evidence="12" id="KW-1185">Reference proteome</keyword>
<dbReference type="PANTHER" id="PTHR12145">
    <property type="entry name" value="MANNAN ENDO-1,6-ALPHA-MANNOSIDASE DCW1"/>
    <property type="match status" value="1"/>
</dbReference>
<dbReference type="OrthoDB" id="4187847at2759"/>
<dbReference type="GeneID" id="70291297"/>
<evidence type="ECO:0000313" key="11">
    <source>
        <dbReference type="EMBL" id="KAG9255842.1"/>
    </source>
</evidence>
<dbReference type="RefSeq" id="XP_046119766.1">
    <property type="nucleotide sequence ID" value="XM_046260394.1"/>
</dbReference>
<evidence type="ECO:0000256" key="4">
    <source>
        <dbReference type="ARBA" id="ARBA00012350"/>
    </source>
</evidence>
<sequence length="437" mass="48124">MKGFLDVVMKLEKIITVVGSLGGAAVDGVLAPKYLDLDIPYSIRNVAATIVHDAMTYYNGNTSSNPLAVGDLQDPYYWWVAGALWGTLLDYYHYTKDPSYNDVVIEALLSPYNLGPNHDFMPPEHASEEGNDDLYFWGSAALSAAERNFPQPDATKPSWLAIGANVFNSLQSRWNTTHCGGGLTWQIYPDNPNGMNYKNSITNGGFFQIAARMARATGNDTYRAWADRAWDWSWDVGLVDHDAWHVYDGTDSANDCAEVNRASYTYTSGVYLYGAAVMANHTGDPRWVDRATNLLAGAAWFFGPYGNATDILYEGACEPADRCNADMETHKAYLARNMWQATWMVPSLRPTVERYMNASAMAAAATCTGGADGHRCGMKWYVGGHDGNVGLGPQMTALEAIQGWLIEDAAPPLRGDAIQTVRDVEWTPVDPYRHDTS</sequence>
<evidence type="ECO:0000256" key="5">
    <source>
        <dbReference type="ARBA" id="ARBA00022729"/>
    </source>
</evidence>
<evidence type="ECO:0000256" key="10">
    <source>
        <dbReference type="PIRNR" id="PIRNR016302"/>
    </source>
</evidence>
<comment type="catalytic activity">
    <reaction evidence="1 10">
        <text>Random hydrolysis of (1-&gt;6)-alpha-D-mannosidic linkages in unbranched (1-&gt;6)-mannans.</text>
        <dbReference type="EC" id="3.2.1.101"/>
    </reaction>
</comment>
<evidence type="ECO:0000313" key="12">
    <source>
        <dbReference type="Proteomes" id="UP000887229"/>
    </source>
</evidence>
<comment type="similarity">
    <text evidence="3 10">Belongs to the glycosyl hydrolase 76 family.</text>
</comment>
<comment type="caution">
    <text evidence="11">The sequence shown here is derived from an EMBL/GenBank/DDBJ whole genome shotgun (WGS) entry which is preliminary data.</text>
</comment>
<keyword evidence="9 10" id="KW-0326">Glycosidase</keyword>
<protein>
    <recommendedName>
        <fullName evidence="4 10">Mannan endo-1,6-alpha-mannosidase</fullName>
        <ecNumber evidence="4 10">3.2.1.101</ecNumber>
    </recommendedName>
</protein>
<dbReference type="Gene3D" id="1.50.10.20">
    <property type="match status" value="1"/>
</dbReference>
<dbReference type="SUPFAM" id="SSF48208">
    <property type="entry name" value="Six-hairpin glycosidases"/>
    <property type="match status" value="1"/>
</dbReference>
<keyword evidence="6 10" id="KW-0378">Hydrolase</keyword>
<dbReference type="InterPro" id="IPR005198">
    <property type="entry name" value="Glyco_hydro_76"/>
</dbReference>
<keyword evidence="5" id="KW-0732">Signal</keyword>
<evidence type="ECO:0000256" key="1">
    <source>
        <dbReference type="ARBA" id="ARBA00001452"/>
    </source>
</evidence>
<dbReference type="EMBL" id="MU251249">
    <property type="protein sequence ID" value="KAG9255842.1"/>
    <property type="molecule type" value="Genomic_DNA"/>
</dbReference>
<dbReference type="PIRSF" id="PIRSF016302">
    <property type="entry name" value="Man_a_manosd"/>
    <property type="match status" value="1"/>
</dbReference>
<evidence type="ECO:0000256" key="9">
    <source>
        <dbReference type="ARBA" id="ARBA00023295"/>
    </source>
</evidence>
<dbReference type="InterPro" id="IPR014480">
    <property type="entry name" value="Mannan-1_6-alpha_mannosidase"/>
</dbReference>
<dbReference type="GO" id="GO:0012505">
    <property type="term" value="C:endomembrane system"/>
    <property type="evidence" value="ECO:0007669"/>
    <property type="project" value="UniProtKB-SubCell"/>
</dbReference>
<name>A0A9P7ZQB5_9HYPO</name>
<evidence type="ECO:0000256" key="2">
    <source>
        <dbReference type="ARBA" id="ARBA00004308"/>
    </source>
</evidence>
<dbReference type="GO" id="GO:0016052">
    <property type="term" value="P:carbohydrate catabolic process"/>
    <property type="evidence" value="ECO:0007669"/>
    <property type="project" value="InterPro"/>
</dbReference>
<dbReference type="FunFam" id="1.50.10.20:FF:000006">
    <property type="entry name" value="Mannan endo-1,6-alpha-mannosidase"/>
    <property type="match status" value="1"/>
</dbReference>
<dbReference type="EC" id="3.2.1.101" evidence="4 10"/>
<evidence type="ECO:0000256" key="8">
    <source>
        <dbReference type="ARBA" id="ARBA00023180"/>
    </source>
</evidence>
<dbReference type="GO" id="GO:0009272">
    <property type="term" value="P:fungal-type cell wall biogenesis"/>
    <property type="evidence" value="ECO:0007669"/>
    <property type="project" value="TreeGrafter"/>
</dbReference>
<accession>A0A9P7ZQB5</accession>
<dbReference type="InterPro" id="IPR008928">
    <property type="entry name" value="6-hairpin_glycosidase_sf"/>
</dbReference>
<dbReference type="AlphaFoldDB" id="A0A9P7ZQB5"/>
<evidence type="ECO:0000256" key="7">
    <source>
        <dbReference type="ARBA" id="ARBA00023136"/>
    </source>
</evidence>
<dbReference type="Pfam" id="PF03663">
    <property type="entry name" value="Glyco_hydro_76"/>
    <property type="match status" value="1"/>
</dbReference>
<dbReference type="PANTHER" id="PTHR12145:SF38">
    <property type="entry name" value="MANNAN ENDO-1,6-ALPHA-MANNOSIDASE"/>
    <property type="match status" value="1"/>
</dbReference>
<gene>
    <name evidence="11" type="ORF">F5Z01DRAFT_516253</name>
</gene>
<dbReference type="Proteomes" id="UP000887229">
    <property type="component" value="Unassembled WGS sequence"/>
</dbReference>
<dbReference type="GO" id="GO:0008496">
    <property type="term" value="F:mannan endo-1,6-alpha-mannosidase activity"/>
    <property type="evidence" value="ECO:0007669"/>
    <property type="project" value="UniProtKB-UniRule"/>
</dbReference>
<organism evidence="11 12">
    <name type="scientific">Emericellopsis atlantica</name>
    <dbReference type="NCBI Taxonomy" id="2614577"/>
    <lineage>
        <taxon>Eukaryota</taxon>
        <taxon>Fungi</taxon>
        <taxon>Dikarya</taxon>
        <taxon>Ascomycota</taxon>
        <taxon>Pezizomycotina</taxon>
        <taxon>Sordariomycetes</taxon>
        <taxon>Hypocreomycetidae</taxon>
        <taxon>Hypocreales</taxon>
        <taxon>Bionectriaceae</taxon>
        <taxon>Emericellopsis</taxon>
    </lineage>
</organism>
<keyword evidence="7" id="KW-0472">Membrane</keyword>
<keyword evidence="8" id="KW-0325">Glycoprotein</keyword>